<feature type="chain" id="PRO_5042096087" evidence="3">
    <location>
        <begin position="22"/>
        <end position="556"/>
    </location>
</feature>
<feature type="compositionally biased region" description="Polar residues" evidence="1">
    <location>
        <begin position="405"/>
        <end position="417"/>
    </location>
</feature>
<dbReference type="Proteomes" id="UP001218218">
    <property type="component" value="Unassembled WGS sequence"/>
</dbReference>
<reference evidence="4" key="1">
    <citation type="submission" date="2023-03" db="EMBL/GenBank/DDBJ databases">
        <title>Massive genome expansion in bonnet fungi (Mycena s.s.) driven by repeated elements and novel gene families across ecological guilds.</title>
        <authorList>
            <consortium name="Lawrence Berkeley National Laboratory"/>
            <person name="Harder C.B."/>
            <person name="Miyauchi S."/>
            <person name="Viragh M."/>
            <person name="Kuo A."/>
            <person name="Thoen E."/>
            <person name="Andreopoulos B."/>
            <person name="Lu D."/>
            <person name="Skrede I."/>
            <person name="Drula E."/>
            <person name="Henrissat B."/>
            <person name="Morin E."/>
            <person name="Kohler A."/>
            <person name="Barry K."/>
            <person name="LaButti K."/>
            <person name="Morin E."/>
            <person name="Salamov A."/>
            <person name="Lipzen A."/>
            <person name="Mereny Z."/>
            <person name="Hegedus B."/>
            <person name="Baldrian P."/>
            <person name="Stursova M."/>
            <person name="Weitz H."/>
            <person name="Taylor A."/>
            <person name="Grigoriev I.V."/>
            <person name="Nagy L.G."/>
            <person name="Martin F."/>
            <person name="Kauserud H."/>
        </authorList>
    </citation>
    <scope>NUCLEOTIDE SEQUENCE</scope>
    <source>
        <strain evidence="4">CBHHK002</strain>
    </source>
</reference>
<evidence type="ECO:0000256" key="1">
    <source>
        <dbReference type="SAM" id="MobiDB-lite"/>
    </source>
</evidence>
<dbReference type="EMBL" id="JARIHO010000048">
    <property type="protein sequence ID" value="KAJ7323057.1"/>
    <property type="molecule type" value="Genomic_DNA"/>
</dbReference>
<evidence type="ECO:0000313" key="4">
    <source>
        <dbReference type="EMBL" id="KAJ7323057.1"/>
    </source>
</evidence>
<gene>
    <name evidence="4" type="ORF">DFH08DRAFT_1085699</name>
</gene>
<feature type="compositionally biased region" description="Pro residues" evidence="1">
    <location>
        <begin position="498"/>
        <end position="508"/>
    </location>
</feature>
<name>A0AAD6ZHW4_9AGAR</name>
<evidence type="ECO:0000256" key="2">
    <source>
        <dbReference type="SAM" id="Phobius"/>
    </source>
</evidence>
<protein>
    <submittedName>
        <fullName evidence="4">Uncharacterized protein</fullName>
    </submittedName>
</protein>
<feature type="signal peptide" evidence="3">
    <location>
        <begin position="1"/>
        <end position="21"/>
    </location>
</feature>
<feature type="compositionally biased region" description="Low complexity" evidence="1">
    <location>
        <begin position="171"/>
        <end position="203"/>
    </location>
</feature>
<feature type="region of interest" description="Disordered" evidence="1">
    <location>
        <begin position="171"/>
        <end position="205"/>
    </location>
</feature>
<keyword evidence="2" id="KW-0472">Membrane</keyword>
<keyword evidence="5" id="KW-1185">Reference proteome</keyword>
<comment type="caution">
    <text evidence="4">The sequence shown here is derived from an EMBL/GenBank/DDBJ whole genome shotgun (WGS) entry which is preliminary data.</text>
</comment>
<organism evidence="4 5">
    <name type="scientific">Mycena albidolilacea</name>
    <dbReference type="NCBI Taxonomy" id="1033008"/>
    <lineage>
        <taxon>Eukaryota</taxon>
        <taxon>Fungi</taxon>
        <taxon>Dikarya</taxon>
        <taxon>Basidiomycota</taxon>
        <taxon>Agaricomycotina</taxon>
        <taxon>Agaricomycetes</taxon>
        <taxon>Agaricomycetidae</taxon>
        <taxon>Agaricales</taxon>
        <taxon>Marasmiineae</taxon>
        <taxon>Mycenaceae</taxon>
        <taxon>Mycena</taxon>
    </lineage>
</organism>
<feature type="region of interest" description="Disordered" evidence="1">
    <location>
        <begin position="329"/>
        <end position="556"/>
    </location>
</feature>
<evidence type="ECO:0000256" key="3">
    <source>
        <dbReference type="SAM" id="SignalP"/>
    </source>
</evidence>
<keyword evidence="2" id="KW-0812">Transmembrane</keyword>
<keyword evidence="3" id="KW-0732">Signal</keyword>
<keyword evidence="2" id="KW-1133">Transmembrane helix</keyword>
<dbReference type="AlphaFoldDB" id="A0AAD6ZHW4"/>
<sequence length="556" mass="58007">MHTLPVALFIWAVCHISSVHGYVRPRQDPSDVSAAQPAIEMPAFSFNRIAEFTTCTPAPITWSYSPVTTNDVFELTLFITNDGVVQPAPPSSTTTGTFATPIPRAMHRRDATTQQLNSDPIDPLVRAFTWNSVNVTAGWYELTATLNLPGFLKESVAFYVQNGTDVSCFAGPPSSSSSTPADPTSSGTSSGSPTTTGAAETSGVTLPVTSGASKVNRGAIAGGVIGGLAVVAAVIAAYFYFRYASASTASGGSTGRRAPRKWAGLDSTDSKTRAYPAASRSAGAASDRHHSQSDSIGPMLSSRDSNVYVIGTVGIDSRPSRIHDALEEEDEVNSYFSPSQEKIASPPQLRSPFSESGHGHDIDEAVPLDYIAPLPGTTGGDGVTRNSSTSTSSYMNNNFSRPRSHPSSPYASPTTTGEGPFSDALQNSSPSLAAGHDSMASTASGSYPPSPAFASGTSQSESPVRRPSVSPAEGASTRRTPRKPVPQYNLADPALAASPPPVPSPLPPTLDSDSSREGSLRGGVGADLPRLVHKGSFGDGRPVHYLIPDMPPPPRD</sequence>
<feature type="compositionally biased region" description="Low complexity" evidence="1">
    <location>
        <begin position="384"/>
        <end position="400"/>
    </location>
</feature>
<proteinExistence type="predicted"/>
<feature type="compositionally biased region" description="Low complexity" evidence="1">
    <location>
        <begin position="273"/>
        <end position="285"/>
    </location>
</feature>
<feature type="transmembrane region" description="Helical" evidence="2">
    <location>
        <begin position="219"/>
        <end position="241"/>
    </location>
</feature>
<accession>A0AAD6ZHW4</accession>
<evidence type="ECO:0000313" key="5">
    <source>
        <dbReference type="Proteomes" id="UP001218218"/>
    </source>
</evidence>
<feature type="region of interest" description="Disordered" evidence="1">
    <location>
        <begin position="248"/>
        <end position="300"/>
    </location>
</feature>